<evidence type="ECO:0000313" key="4">
    <source>
        <dbReference type="Proteomes" id="UP000435649"/>
    </source>
</evidence>
<keyword evidence="2" id="KW-0472">Membrane</keyword>
<reference evidence="3 4" key="1">
    <citation type="submission" date="2019-08" db="EMBL/GenBank/DDBJ databases">
        <title>In-depth cultivation of the pig gut microbiome towards novel bacterial diversity and tailored functional studies.</title>
        <authorList>
            <person name="Wylensek D."/>
            <person name="Hitch T.C.A."/>
            <person name="Clavel T."/>
        </authorList>
    </citation>
    <scope>NUCLEOTIDE SEQUENCE [LARGE SCALE GENOMIC DNA]</scope>
    <source>
        <strain evidence="3 4">BBE-744-WT-12</strain>
    </source>
</reference>
<dbReference type="InterPro" id="IPR045584">
    <property type="entry name" value="Pilin-like"/>
</dbReference>
<dbReference type="SUPFAM" id="SSF54523">
    <property type="entry name" value="Pili subunits"/>
    <property type="match status" value="1"/>
</dbReference>
<dbReference type="Gene3D" id="3.30.700.10">
    <property type="entry name" value="Glycoprotein, Type 4 Pilin"/>
    <property type="match status" value="1"/>
</dbReference>
<dbReference type="GO" id="GO:0015627">
    <property type="term" value="C:type II protein secretion system complex"/>
    <property type="evidence" value="ECO:0007669"/>
    <property type="project" value="InterPro"/>
</dbReference>
<evidence type="ECO:0000256" key="2">
    <source>
        <dbReference type="SAM" id="Phobius"/>
    </source>
</evidence>
<protein>
    <submittedName>
        <fullName evidence="3">Prepilin-type N-terminal cleavage/methylation domain-containing protein</fullName>
    </submittedName>
</protein>
<keyword evidence="1" id="KW-0488">Methylation</keyword>
<dbReference type="RefSeq" id="WP_154420922.1">
    <property type="nucleotide sequence ID" value="NZ_VUNS01000054.1"/>
</dbReference>
<dbReference type="AlphaFoldDB" id="A0A844GA96"/>
<dbReference type="PANTHER" id="PTHR30093">
    <property type="entry name" value="GENERAL SECRETION PATHWAY PROTEIN G"/>
    <property type="match status" value="1"/>
</dbReference>
<evidence type="ECO:0000313" key="3">
    <source>
        <dbReference type="EMBL" id="MST99762.1"/>
    </source>
</evidence>
<keyword evidence="2" id="KW-1133">Transmembrane helix</keyword>
<dbReference type="Pfam" id="PF07963">
    <property type="entry name" value="N_methyl"/>
    <property type="match status" value="1"/>
</dbReference>
<dbReference type="PANTHER" id="PTHR30093:SF2">
    <property type="entry name" value="TYPE II SECRETION SYSTEM PROTEIN H"/>
    <property type="match status" value="1"/>
</dbReference>
<keyword evidence="4" id="KW-1185">Reference proteome</keyword>
<gene>
    <name evidence="3" type="ORF">FYJ85_22285</name>
</gene>
<dbReference type="InterPro" id="IPR000983">
    <property type="entry name" value="Bac_GSPG_pilin"/>
</dbReference>
<dbReference type="NCBIfam" id="TIGR02532">
    <property type="entry name" value="IV_pilin_GFxxxE"/>
    <property type="match status" value="1"/>
</dbReference>
<dbReference type="EMBL" id="VUNS01000054">
    <property type="protein sequence ID" value="MST99762.1"/>
    <property type="molecule type" value="Genomic_DNA"/>
</dbReference>
<keyword evidence="2" id="KW-0812">Transmembrane</keyword>
<dbReference type="PRINTS" id="PR00813">
    <property type="entry name" value="BCTERIALGSPG"/>
</dbReference>
<dbReference type="Proteomes" id="UP000435649">
    <property type="component" value="Unassembled WGS sequence"/>
</dbReference>
<dbReference type="InterPro" id="IPR012902">
    <property type="entry name" value="N_methyl_site"/>
</dbReference>
<evidence type="ECO:0000256" key="1">
    <source>
        <dbReference type="ARBA" id="ARBA00022481"/>
    </source>
</evidence>
<dbReference type="GO" id="GO:0015628">
    <property type="term" value="P:protein secretion by the type II secretion system"/>
    <property type="evidence" value="ECO:0007669"/>
    <property type="project" value="InterPro"/>
</dbReference>
<organism evidence="3 4">
    <name type="scientific">Victivallis lenta</name>
    <dbReference type="NCBI Taxonomy" id="2606640"/>
    <lineage>
        <taxon>Bacteria</taxon>
        <taxon>Pseudomonadati</taxon>
        <taxon>Lentisphaerota</taxon>
        <taxon>Lentisphaeria</taxon>
        <taxon>Victivallales</taxon>
        <taxon>Victivallaceae</taxon>
        <taxon>Victivallis</taxon>
    </lineage>
</organism>
<comment type="caution">
    <text evidence="3">The sequence shown here is derived from an EMBL/GenBank/DDBJ whole genome shotgun (WGS) entry which is preliminary data.</text>
</comment>
<accession>A0A844GA96</accession>
<proteinExistence type="predicted"/>
<name>A0A844GA96_9BACT</name>
<feature type="transmembrane region" description="Helical" evidence="2">
    <location>
        <begin position="7"/>
        <end position="31"/>
    </location>
</feature>
<sequence>MKRERKTFTLIELLVVIAIITILAAMLLPALNKARLRAKIISCTNNLKSIGSGISFYNADNDDFMPPHQKRWGWSIFVGNTMGLLPKNDKAPFEVIANFDYAPKNNLFCCPIAIDVGGITSSGGATSPNGTTNYAPIGENTGQLGKRGKGGWGYMEHGGLQDLMIPKKISMIRGGTTIMLELPYAGVWGTPGTGGSGYILDANAITTNNMGIDGGGSSGGGREHRKKLGVSHGGNLNYLRSDMSVYSMSHHATWDVTEFKFK</sequence>